<evidence type="ECO:0000256" key="1">
    <source>
        <dbReference type="SAM" id="Phobius"/>
    </source>
</evidence>
<comment type="caution">
    <text evidence="2">The sequence shown here is derived from an EMBL/GenBank/DDBJ whole genome shotgun (WGS) entry which is preliminary data.</text>
</comment>
<keyword evidence="3" id="KW-1185">Reference proteome</keyword>
<feature type="transmembrane region" description="Helical" evidence="1">
    <location>
        <begin position="215"/>
        <end position="236"/>
    </location>
</feature>
<feature type="transmembrane region" description="Helical" evidence="1">
    <location>
        <begin position="256"/>
        <end position="280"/>
    </location>
</feature>
<keyword evidence="1" id="KW-0472">Membrane</keyword>
<proteinExistence type="predicted"/>
<protein>
    <submittedName>
        <fullName evidence="2">Uncharacterized protein</fullName>
    </submittedName>
</protein>
<evidence type="ECO:0000313" key="3">
    <source>
        <dbReference type="Proteomes" id="UP000198615"/>
    </source>
</evidence>
<reference evidence="2 3" key="1">
    <citation type="submission" date="2016-10" db="EMBL/GenBank/DDBJ databases">
        <authorList>
            <person name="Varghese N."/>
            <person name="Submissions S."/>
        </authorList>
    </citation>
    <scope>NUCLEOTIDE SEQUENCE [LARGE SCALE GENOMIC DNA]</scope>
    <source>
        <strain evidence="2 3">DSM 18839</strain>
    </source>
</reference>
<name>A0A8G2BGQ8_9PROT</name>
<gene>
    <name evidence="2" type="ORF">SAMN05660686_01779</name>
</gene>
<keyword evidence="1" id="KW-1133">Transmembrane helix</keyword>
<accession>A0A8G2BGQ8</accession>
<dbReference type="Proteomes" id="UP000198615">
    <property type="component" value="Unassembled WGS sequence"/>
</dbReference>
<evidence type="ECO:0000313" key="2">
    <source>
        <dbReference type="EMBL" id="SDF61675.1"/>
    </source>
</evidence>
<dbReference type="AlphaFoldDB" id="A0A8G2BGQ8"/>
<sequence>MSFWDRVKSLIGGFGRRKRAAPVIDGEIVSRARDGEPIDNIAGAVRDTAIADLADSRAALREDQIDIETRDAEACAFSIEGVKATASSAADQIIAIAIGASDEMKAINAELAEGKVGLKAFVHEHGLAPGHLLPVRPLPMILIFVFMVCEGLLTGSVFFQSGVVPTIAAGVTLGVMASGAAVLLAAFLGGHLIGRHFNLGVGAPVSNGPVLQKRWAARLCSVPLIAAIILLHGSLATARAEGTLDDALLSFTSNPIAAFGTLSSALLLIFGLGGSVLAWVEGMSAFGDPDPGRDRAHARSVTASEAARKGAHDRALDEINDVAEDHLGLIDDEAETVLSAMEGRAERIAQFEADKAALADDVEDAITSIDAAHDHLIALYRSIAGKNPPAIRRIDADAVRARFRVEWSPPEDPARDIRADIEACRTVIVTAAAEARALVTSSLHDKPNTEDLS</sequence>
<feature type="transmembrane region" description="Helical" evidence="1">
    <location>
        <begin position="141"/>
        <end position="161"/>
    </location>
</feature>
<feature type="transmembrane region" description="Helical" evidence="1">
    <location>
        <begin position="167"/>
        <end position="194"/>
    </location>
</feature>
<dbReference type="RefSeq" id="WP_093149706.1">
    <property type="nucleotide sequence ID" value="NZ_FNBW01000005.1"/>
</dbReference>
<organism evidence="2 3">
    <name type="scientific">Thalassobaculum litoreum DSM 18839</name>
    <dbReference type="NCBI Taxonomy" id="1123362"/>
    <lineage>
        <taxon>Bacteria</taxon>
        <taxon>Pseudomonadati</taxon>
        <taxon>Pseudomonadota</taxon>
        <taxon>Alphaproteobacteria</taxon>
        <taxon>Rhodospirillales</taxon>
        <taxon>Thalassobaculaceae</taxon>
        <taxon>Thalassobaculum</taxon>
    </lineage>
</organism>
<dbReference type="EMBL" id="FNBW01000005">
    <property type="protein sequence ID" value="SDF61675.1"/>
    <property type="molecule type" value="Genomic_DNA"/>
</dbReference>
<keyword evidence="1" id="KW-0812">Transmembrane</keyword>